<protein>
    <submittedName>
        <fullName evidence="1">Primosomal replication protein n</fullName>
    </submittedName>
</protein>
<name>A0A5A7PCR2_STRAF</name>
<organism evidence="1 2">
    <name type="scientific">Striga asiatica</name>
    <name type="common">Asiatic witchweed</name>
    <name type="synonym">Buchnera asiatica</name>
    <dbReference type="NCBI Taxonomy" id="4170"/>
    <lineage>
        <taxon>Eukaryota</taxon>
        <taxon>Viridiplantae</taxon>
        <taxon>Streptophyta</taxon>
        <taxon>Embryophyta</taxon>
        <taxon>Tracheophyta</taxon>
        <taxon>Spermatophyta</taxon>
        <taxon>Magnoliopsida</taxon>
        <taxon>eudicotyledons</taxon>
        <taxon>Gunneridae</taxon>
        <taxon>Pentapetalae</taxon>
        <taxon>asterids</taxon>
        <taxon>lamiids</taxon>
        <taxon>Lamiales</taxon>
        <taxon>Orobanchaceae</taxon>
        <taxon>Buchnereae</taxon>
        <taxon>Striga</taxon>
    </lineage>
</organism>
<dbReference type="Proteomes" id="UP000325081">
    <property type="component" value="Unassembled WGS sequence"/>
</dbReference>
<gene>
    <name evidence="1" type="ORF">STAS_06288</name>
</gene>
<accession>A0A5A7PCR2</accession>
<sequence>MAEGESRPVMGRTWDFSRLKGSNWVGLDWEFTKRFSMPSCMSKDLAFDGKFPVRRRESKIEKSSGSRSTNGIESSEFEIFEKIESGPARDNVCLVVWKSCPPTSIVTMFEFQSRRTAPVVGDFGPAKGGIFITHKKKKRPNLLEIIVKYQRKRGLSEEFVGAHMGKGKNKSILHSQEIEF</sequence>
<dbReference type="EMBL" id="BKCP01004339">
    <property type="protein sequence ID" value="GER30348.1"/>
    <property type="molecule type" value="Genomic_DNA"/>
</dbReference>
<evidence type="ECO:0000313" key="2">
    <source>
        <dbReference type="Proteomes" id="UP000325081"/>
    </source>
</evidence>
<evidence type="ECO:0000313" key="1">
    <source>
        <dbReference type="EMBL" id="GER30348.1"/>
    </source>
</evidence>
<keyword evidence="2" id="KW-1185">Reference proteome</keyword>
<comment type="caution">
    <text evidence="1">The sequence shown here is derived from an EMBL/GenBank/DDBJ whole genome shotgun (WGS) entry which is preliminary data.</text>
</comment>
<proteinExistence type="predicted"/>
<dbReference type="AlphaFoldDB" id="A0A5A7PCR2"/>
<reference evidence="2" key="1">
    <citation type="journal article" date="2019" name="Curr. Biol.">
        <title>Genome Sequence of Striga asiatica Provides Insight into the Evolution of Plant Parasitism.</title>
        <authorList>
            <person name="Yoshida S."/>
            <person name="Kim S."/>
            <person name="Wafula E.K."/>
            <person name="Tanskanen J."/>
            <person name="Kim Y.M."/>
            <person name="Honaas L."/>
            <person name="Yang Z."/>
            <person name="Spallek T."/>
            <person name="Conn C.E."/>
            <person name="Ichihashi Y."/>
            <person name="Cheong K."/>
            <person name="Cui S."/>
            <person name="Der J.P."/>
            <person name="Gundlach H."/>
            <person name="Jiao Y."/>
            <person name="Hori C."/>
            <person name="Ishida J.K."/>
            <person name="Kasahara H."/>
            <person name="Kiba T."/>
            <person name="Kim M.S."/>
            <person name="Koo N."/>
            <person name="Laohavisit A."/>
            <person name="Lee Y.H."/>
            <person name="Lumba S."/>
            <person name="McCourt P."/>
            <person name="Mortimer J.C."/>
            <person name="Mutuku J.M."/>
            <person name="Nomura T."/>
            <person name="Sasaki-Sekimoto Y."/>
            <person name="Seto Y."/>
            <person name="Wang Y."/>
            <person name="Wakatake T."/>
            <person name="Sakakibara H."/>
            <person name="Demura T."/>
            <person name="Yamaguchi S."/>
            <person name="Yoneyama K."/>
            <person name="Manabe R.I."/>
            <person name="Nelson D.C."/>
            <person name="Schulman A.H."/>
            <person name="Timko M.P."/>
            <person name="dePamphilis C.W."/>
            <person name="Choi D."/>
            <person name="Shirasu K."/>
        </authorList>
    </citation>
    <scope>NUCLEOTIDE SEQUENCE [LARGE SCALE GENOMIC DNA]</scope>
    <source>
        <strain evidence="2">cv. UVA1</strain>
    </source>
</reference>